<dbReference type="InterPro" id="IPR032675">
    <property type="entry name" value="LRR_dom_sf"/>
</dbReference>
<evidence type="ECO:0000256" key="3">
    <source>
        <dbReference type="ARBA" id="ARBA00022737"/>
    </source>
</evidence>
<comment type="caution">
    <text evidence="5">The sequence shown here is derived from an EMBL/GenBank/DDBJ whole genome shotgun (WGS) entry which is preliminary data.</text>
</comment>
<sequence length="364" mass="40313">MNQLHFILRLFHQVYAMIMNACKLQCIPSRMVVLGLVFLRGNFSDAQIINFPDINFKNALLSSDTNNIAGIGNIPNVFFIDIDSNGNNEIEVSEALSINYLFLSSNSITNLSGIEFFTNLTYLRCDDNFINSINLSQLVNLVNLNCSRNLLSTLDISSLSNLENLFFTNNQITNIDFSNNPQLEVAYCGNNLLSQLDFSNNPHFYDLGCKNNPNLTELIIKNNAHQVFGTGTWLNECWTGCPSLSRICADSFELSALQTYLSDCGIATSGMVISSSCALDIPTHELESWVVSPNPNQGLFTVLFPEAIPQIHLELYSIWGQKVYESDPLAAKEVTINATGLPQGIYYLVGTSPGGTNCQKLVIE</sequence>
<keyword evidence="6" id="KW-1185">Reference proteome</keyword>
<dbReference type="NCBIfam" id="TIGR04183">
    <property type="entry name" value="Por_Secre_tail"/>
    <property type="match status" value="1"/>
</dbReference>
<dbReference type="OrthoDB" id="8901262at2"/>
<dbReference type="Pfam" id="PF18962">
    <property type="entry name" value="Por_Secre_tail"/>
    <property type="match status" value="1"/>
</dbReference>
<keyword evidence="1" id="KW-0433">Leucine-rich repeat</keyword>
<protein>
    <submittedName>
        <fullName evidence="5">T9SS type A sorting domain-containing protein</fullName>
    </submittedName>
</protein>
<dbReference type="GO" id="GO:0035591">
    <property type="term" value="F:signaling adaptor activity"/>
    <property type="evidence" value="ECO:0007669"/>
    <property type="project" value="TreeGrafter"/>
</dbReference>
<evidence type="ECO:0000256" key="2">
    <source>
        <dbReference type="ARBA" id="ARBA00022729"/>
    </source>
</evidence>
<dbReference type="EMBL" id="SBKN01000002">
    <property type="protein sequence ID" value="RXR23529.1"/>
    <property type="molecule type" value="Genomic_DNA"/>
</dbReference>
<dbReference type="SUPFAM" id="SSF52058">
    <property type="entry name" value="L domain-like"/>
    <property type="match status" value="1"/>
</dbReference>
<accession>A0A4Q1KA86</accession>
<dbReference type="PANTHER" id="PTHR47566:SF1">
    <property type="entry name" value="PROTEIN NUD1"/>
    <property type="match status" value="1"/>
</dbReference>
<reference evidence="6" key="1">
    <citation type="submission" date="2019-01" db="EMBL/GenBank/DDBJ databases">
        <title>Cytophagaceae bacterium strain CAR-16.</title>
        <authorList>
            <person name="Chen W.-M."/>
        </authorList>
    </citation>
    <scope>NUCLEOTIDE SEQUENCE [LARGE SCALE GENOMIC DNA]</scope>
    <source>
        <strain evidence="6">WWJ-16</strain>
    </source>
</reference>
<evidence type="ECO:0000259" key="4">
    <source>
        <dbReference type="Pfam" id="PF18962"/>
    </source>
</evidence>
<dbReference type="InterPro" id="IPR052574">
    <property type="entry name" value="CDIRP"/>
</dbReference>
<proteinExistence type="predicted"/>
<keyword evidence="3" id="KW-0677">Repeat</keyword>
<evidence type="ECO:0000313" key="5">
    <source>
        <dbReference type="EMBL" id="RXR23529.1"/>
    </source>
</evidence>
<dbReference type="InterPro" id="IPR026444">
    <property type="entry name" value="Secre_tail"/>
</dbReference>
<dbReference type="PROSITE" id="PS51450">
    <property type="entry name" value="LRR"/>
    <property type="match status" value="1"/>
</dbReference>
<dbReference type="InterPro" id="IPR001611">
    <property type="entry name" value="Leu-rich_rpt"/>
</dbReference>
<dbReference type="AlphaFoldDB" id="A0A4Q1KA86"/>
<dbReference type="Proteomes" id="UP000289857">
    <property type="component" value="Unassembled WGS sequence"/>
</dbReference>
<dbReference type="PANTHER" id="PTHR47566">
    <property type="match status" value="1"/>
</dbReference>
<gene>
    <name evidence="5" type="ORF">EQG61_06060</name>
</gene>
<dbReference type="Gene3D" id="3.80.10.10">
    <property type="entry name" value="Ribonuclease Inhibitor"/>
    <property type="match status" value="1"/>
</dbReference>
<name>A0A4Q1KA86_9FLAO</name>
<keyword evidence="2" id="KW-0732">Signal</keyword>
<evidence type="ECO:0000313" key="6">
    <source>
        <dbReference type="Proteomes" id="UP000289857"/>
    </source>
</evidence>
<organism evidence="5 6">
    <name type="scientific">Flavobacterium stagni</name>
    <dbReference type="NCBI Taxonomy" id="2506421"/>
    <lineage>
        <taxon>Bacteria</taxon>
        <taxon>Pseudomonadati</taxon>
        <taxon>Bacteroidota</taxon>
        <taxon>Flavobacteriia</taxon>
        <taxon>Flavobacteriales</taxon>
        <taxon>Flavobacteriaceae</taxon>
        <taxon>Flavobacterium</taxon>
    </lineage>
</organism>
<evidence type="ECO:0000256" key="1">
    <source>
        <dbReference type="ARBA" id="ARBA00022614"/>
    </source>
</evidence>
<feature type="domain" description="Secretion system C-terminal sorting" evidence="4">
    <location>
        <begin position="292"/>
        <end position="363"/>
    </location>
</feature>
<dbReference type="RefSeq" id="WP_129461008.1">
    <property type="nucleotide sequence ID" value="NZ_SBKN01000002.1"/>
</dbReference>